<feature type="transmembrane region" description="Helical" evidence="1">
    <location>
        <begin position="39"/>
        <end position="60"/>
    </location>
</feature>
<reference evidence="2 3" key="1">
    <citation type="submission" date="2020-02" db="EMBL/GenBank/DDBJ databases">
        <title>Sequencing the genomes of 1000 actinobacteria strains.</title>
        <authorList>
            <person name="Klenk H.-P."/>
        </authorList>
    </citation>
    <scope>NUCLEOTIDE SEQUENCE [LARGE SCALE GENOMIC DNA]</scope>
    <source>
        <strain evidence="2 3">DSM 19609</strain>
    </source>
</reference>
<dbReference type="Proteomes" id="UP000749311">
    <property type="component" value="Unassembled WGS sequence"/>
</dbReference>
<keyword evidence="3" id="KW-1185">Reference proteome</keyword>
<name>A0ABX0SCH7_9ACTN</name>
<comment type="caution">
    <text evidence="2">The sequence shown here is derived from an EMBL/GenBank/DDBJ whole genome shotgun (WGS) entry which is preliminary data.</text>
</comment>
<evidence type="ECO:0000313" key="2">
    <source>
        <dbReference type="EMBL" id="NIH56098.1"/>
    </source>
</evidence>
<protein>
    <recommendedName>
        <fullName evidence="4">MFS transporter</fullName>
    </recommendedName>
</protein>
<gene>
    <name evidence="2" type="ORF">FB473_000743</name>
</gene>
<keyword evidence="1" id="KW-0812">Transmembrane</keyword>
<accession>A0ABX0SCH7</accession>
<evidence type="ECO:0008006" key="4">
    <source>
        <dbReference type="Google" id="ProtNLM"/>
    </source>
</evidence>
<feature type="transmembrane region" description="Helical" evidence="1">
    <location>
        <begin position="12"/>
        <end position="33"/>
    </location>
</feature>
<sequence length="76" mass="7326">MTEDAVIGRVSSVLTLGSLGLAPLAYGPFGLLADATTPAVAFWICAALAAAVAVAAAVALTTPTPARGVAGSGRSE</sequence>
<proteinExistence type="predicted"/>
<evidence type="ECO:0000313" key="3">
    <source>
        <dbReference type="Proteomes" id="UP000749311"/>
    </source>
</evidence>
<keyword evidence="1" id="KW-0472">Membrane</keyword>
<organism evidence="2 3">
    <name type="scientific">Brooklawnia cerclae</name>
    <dbReference type="NCBI Taxonomy" id="349934"/>
    <lineage>
        <taxon>Bacteria</taxon>
        <taxon>Bacillati</taxon>
        <taxon>Actinomycetota</taxon>
        <taxon>Actinomycetes</taxon>
        <taxon>Propionibacteriales</taxon>
        <taxon>Propionibacteriaceae</taxon>
        <taxon>Brooklawnia</taxon>
    </lineage>
</organism>
<evidence type="ECO:0000256" key="1">
    <source>
        <dbReference type="SAM" id="Phobius"/>
    </source>
</evidence>
<dbReference type="EMBL" id="JAAMOZ010000001">
    <property type="protein sequence ID" value="NIH56098.1"/>
    <property type="molecule type" value="Genomic_DNA"/>
</dbReference>
<keyword evidence="1" id="KW-1133">Transmembrane helix</keyword>